<dbReference type="PANTHER" id="PTHR31998">
    <property type="entry name" value="K(+)-INSENSITIVE PYROPHOSPHATE-ENERGIZED PROTON PUMP"/>
    <property type="match status" value="1"/>
</dbReference>
<dbReference type="GO" id="GO:0012505">
    <property type="term" value="C:endomembrane system"/>
    <property type="evidence" value="ECO:0007669"/>
    <property type="project" value="UniProtKB-SubCell"/>
</dbReference>
<dbReference type="InterPro" id="IPR004131">
    <property type="entry name" value="PPase-energised_H-pump"/>
</dbReference>
<evidence type="ECO:0000256" key="4">
    <source>
        <dbReference type="ARBA" id="ARBA00022692"/>
    </source>
</evidence>
<reference evidence="11" key="1">
    <citation type="submission" date="2023-08" db="EMBL/GenBank/DDBJ databases">
        <authorList>
            <person name="Chen Y."/>
            <person name="Shah S."/>
            <person name="Dougan E. K."/>
            <person name="Thang M."/>
            <person name="Chan C."/>
        </authorList>
    </citation>
    <scope>NUCLEOTIDE SEQUENCE</scope>
</reference>
<gene>
    <name evidence="11" type="ORF">EVOR1521_LOCUS2739</name>
</gene>
<keyword evidence="5" id="KW-0460">Magnesium</keyword>
<comment type="subcellular location">
    <subcellularLocation>
        <location evidence="1">Endomembrane system</location>
        <topology evidence="1">Multi-pass membrane protein</topology>
    </subcellularLocation>
</comment>
<keyword evidence="4 10" id="KW-0812">Transmembrane</keyword>
<keyword evidence="8" id="KW-0406">Ion transport</keyword>
<feature type="transmembrane region" description="Helical" evidence="10">
    <location>
        <begin position="101"/>
        <end position="119"/>
    </location>
</feature>
<name>A0AA36HQ46_9DINO</name>
<dbReference type="Proteomes" id="UP001178507">
    <property type="component" value="Unassembled WGS sequence"/>
</dbReference>
<dbReference type="GO" id="GO:0016020">
    <property type="term" value="C:membrane"/>
    <property type="evidence" value="ECO:0007669"/>
    <property type="project" value="InterPro"/>
</dbReference>
<keyword evidence="9 10" id="KW-0472">Membrane</keyword>
<dbReference type="Pfam" id="PF03030">
    <property type="entry name" value="H_PPase"/>
    <property type="match status" value="1"/>
</dbReference>
<dbReference type="AlphaFoldDB" id="A0AA36HQ46"/>
<evidence type="ECO:0000256" key="9">
    <source>
        <dbReference type="ARBA" id="ARBA00023136"/>
    </source>
</evidence>
<sequence length="328" mass="33470">MAVGMRATAAPAAIICVALLCSYKTGMAAFGGLPSAGLFGTAVATMGMLSTVVFVLAMDVFGPITDNAGGIVEMSEQPDSVRNITDSLDAVGNTTKAITKGFSVGSASLACFLLFSAFLDEVGEIAGQKVDSVNIAEPEVFLGGMAGATLVFYFSGQCMTAVGSAAQEVVNNVRLQFKERPGIMDGSQKPDYASCVSIVTQAALREMVAPGVVATTVPLCVGFFFRMTSSGADKLIGAKAVASFLMFATASGVLFAIFLNTAGGAWDNAKKYIEQGVHGGKGSAAHKAAVTGDTVGDPSKDTAGPSLHVLIKLLSTITLVCSPLFVAS</sequence>
<dbReference type="GO" id="GO:0004427">
    <property type="term" value="F:inorganic diphosphate phosphatase activity"/>
    <property type="evidence" value="ECO:0007669"/>
    <property type="project" value="InterPro"/>
</dbReference>
<feature type="transmembrane region" description="Helical" evidence="10">
    <location>
        <begin position="207"/>
        <end position="225"/>
    </location>
</feature>
<feature type="transmembrane region" description="Helical" evidence="10">
    <location>
        <begin position="38"/>
        <end position="57"/>
    </location>
</feature>
<keyword evidence="6" id="KW-1278">Translocase</keyword>
<evidence type="ECO:0000256" key="10">
    <source>
        <dbReference type="SAM" id="Phobius"/>
    </source>
</evidence>
<dbReference type="GO" id="GO:0009678">
    <property type="term" value="F:diphosphate hydrolysis-driven proton transmembrane transporter activity"/>
    <property type="evidence" value="ECO:0007669"/>
    <property type="project" value="UniProtKB-EC"/>
</dbReference>
<evidence type="ECO:0000313" key="11">
    <source>
        <dbReference type="EMBL" id="CAJ1372730.1"/>
    </source>
</evidence>
<protein>
    <recommendedName>
        <fullName evidence="2">H(+)-exporting diphosphatase</fullName>
        <ecNumber evidence="2">7.1.3.1</ecNumber>
    </recommendedName>
</protein>
<keyword evidence="3" id="KW-0813">Transport</keyword>
<keyword evidence="7 10" id="KW-1133">Transmembrane helix</keyword>
<dbReference type="EMBL" id="CAUJNA010000153">
    <property type="protein sequence ID" value="CAJ1372730.1"/>
    <property type="molecule type" value="Genomic_DNA"/>
</dbReference>
<evidence type="ECO:0000313" key="12">
    <source>
        <dbReference type="Proteomes" id="UP001178507"/>
    </source>
</evidence>
<organism evidence="11 12">
    <name type="scientific">Effrenium voratum</name>
    <dbReference type="NCBI Taxonomy" id="2562239"/>
    <lineage>
        <taxon>Eukaryota</taxon>
        <taxon>Sar</taxon>
        <taxon>Alveolata</taxon>
        <taxon>Dinophyceae</taxon>
        <taxon>Suessiales</taxon>
        <taxon>Symbiodiniaceae</taxon>
        <taxon>Effrenium</taxon>
    </lineage>
</organism>
<evidence type="ECO:0000256" key="8">
    <source>
        <dbReference type="ARBA" id="ARBA00023065"/>
    </source>
</evidence>
<evidence type="ECO:0000256" key="5">
    <source>
        <dbReference type="ARBA" id="ARBA00022842"/>
    </source>
</evidence>
<comment type="caution">
    <text evidence="11">The sequence shown here is derived from an EMBL/GenBank/DDBJ whole genome shotgun (WGS) entry which is preliminary data.</text>
</comment>
<evidence type="ECO:0000256" key="2">
    <source>
        <dbReference type="ARBA" id="ARBA00013242"/>
    </source>
</evidence>
<proteinExistence type="predicted"/>
<dbReference type="EC" id="7.1.3.1" evidence="2"/>
<accession>A0AA36HQ46</accession>
<evidence type="ECO:0000256" key="6">
    <source>
        <dbReference type="ARBA" id="ARBA00022967"/>
    </source>
</evidence>
<evidence type="ECO:0000256" key="1">
    <source>
        <dbReference type="ARBA" id="ARBA00004127"/>
    </source>
</evidence>
<evidence type="ECO:0000256" key="3">
    <source>
        <dbReference type="ARBA" id="ARBA00022448"/>
    </source>
</evidence>
<keyword evidence="12" id="KW-1185">Reference proteome</keyword>
<feature type="transmembrane region" description="Helical" evidence="10">
    <location>
        <begin position="237"/>
        <end position="259"/>
    </location>
</feature>
<evidence type="ECO:0000256" key="7">
    <source>
        <dbReference type="ARBA" id="ARBA00022989"/>
    </source>
</evidence>